<dbReference type="SFLD" id="SFLDG01135">
    <property type="entry name" value="C1.5.6:_HAD__Beta-PGM__Phospha"/>
    <property type="match status" value="1"/>
</dbReference>
<dbReference type="InterPro" id="IPR023214">
    <property type="entry name" value="HAD_sf"/>
</dbReference>
<dbReference type="SUPFAM" id="SSF56784">
    <property type="entry name" value="HAD-like"/>
    <property type="match status" value="1"/>
</dbReference>
<dbReference type="SFLD" id="SFLDS00003">
    <property type="entry name" value="Haloacid_Dehalogenase"/>
    <property type="match status" value="1"/>
</dbReference>
<dbReference type="SFLD" id="SFLDG01129">
    <property type="entry name" value="C1.5:_HAD__Beta-PGM__Phosphata"/>
    <property type="match status" value="1"/>
</dbReference>
<dbReference type="Proteomes" id="UP000199518">
    <property type="component" value="Unassembled WGS sequence"/>
</dbReference>
<protein>
    <submittedName>
        <fullName evidence="1">Haloacid dehalogenase superfamily, subfamily IA, variant 3 with third motif having DD or ED</fullName>
    </submittedName>
</protein>
<dbReference type="InterPro" id="IPR006439">
    <property type="entry name" value="HAD-SF_hydro_IA"/>
</dbReference>
<dbReference type="AlphaFoldDB" id="A0A1I3GNV1"/>
<dbReference type="STRING" id="1576369.SAMN05421753_10771"/>
<evidence type="ECO:0000313" key="2">
    <source>
        <dbReference type="Proteomes" id="UP000199518"/>
    </source>
</evidence>
<dbReference type="InterPro" id="IPR036412">
    <property type="entry name" value="HAD-like_sf"/>
</dbReference>
<gene>
    <name evidence="1" type="ORF">SAMN05421753_10771</name>
</gene>
<dbReference type="RefSeq" id="WP_245764576.1">
    <property type="nucleotide sequence ID" value="NZ_FOQD01000007.1"/>
</dbReference>
<dbReference type="PANTHER" id="PTHR18901">
    <property type="entry name" value="2-DEOXYGLUCOSE-6-PHOSPHATE PHOSPHATASE 2"/>
    <property type="match status" value="1"/>
</dbReference>
<sequence>MNASQSQPASERPVIRAVAFDLDGLMFNTEDVFHLTGTELLRRRGKVATPALFHAMMGRRSREAFQAMIELMELNDSIDDLAVESGDIFDALLEQHLSPMPGLFDLLDLLDANQIPRAVATSSGRAYLTAMLNRYQLLPRFDFLLSAEDVLHGKPNPEIYQTAARRLGVPPEQMLVMEDSENGVKAAVGSGAYAVAIPHDHSRHHDFRGVKAVAHSLADPCITGLFAHAH</sequence>
<dbReference type="Gene3D" id="3.40.50.1000">
    <property type="entry name" value="HAD superfamily/HAD-like"/>
    <property type="match status" value="1"/>
</dbReference>
<dbReference type="Pfam" id="PF13419">
    <property type="entry name" value="HAD_2"/>
    <property type="match status" value="1"/>
</dbReference>
<keyword evidence="2" id="KW-1185">Reference proteome</keyword>
<name>A0A1I3GNV1_9PLAN</name>
<accession>A0A1I3GNV1</accession>
<dbReference type="NCBIfam" id="TIGR01509">
    <property type="entry name" value="HAD-SF-IA-v3"/>
    <property type="match status" value="1"/>
</dbReference>
<dbReference type="EMBL" id="FOQD01000007">
    <property type="protein sequence ID" value="SFI25106.1"/>
    <property type="molecule type" value="Genomic_DNA"/>
</dbReference>
<dbReference type="InterPro" id="IPR041492">
    <property type="entry name" value="HAD_2"/>
</dbReference>
<dbReference type="Gene3D" id="1.10.150.240">
    <property type="entry name" value="Putative phosphatase, domain 2"/>
    <property type="match status" value="1"/>
</dbReference>
<reference evidence="2" key="1">
    <citation type="submission" date="2016-10" db="EMBL/GenBank/DDBJ databases">
        <authorList>
            <person name="Varghese N."/>
            <person name="Submissions S."/>
        </authorList>
    </citation>
    <scope>NUCLEOTIDE SEQUENCE [LARGE SCALE GENOMIC DNA]</scope>
    <source>
        <strain evidence="2">DSM 26348</strain>
    </source>
</reference>
<evidence type="ECO:0000313" key="1">
    <source>
        <dbReference type="EMBL" id="SFI25106.1"/>
    </source>
</evidence>
<dbReference type="InterPro" id="IPR023198">
    <property type="entry name" value="PGP-like_dom2"/>
</dbReference>
<organism evidence="1 2">
    <name type="scientific">Planctomicrobium piriforme</name>
    <dbReference type="NCBI Taxonomy" id="1576369"/>
    <lineage>
        <taxon>Bacteria</taxon>
        <taxon>Pseudomonadati</taxon>
        <taxon>Planctomycetota</taxon>
        <taxon>Planctomycetia</taxon>
        <taxon>Planctomycetales</taxon>
        <taxon>Planctomycetaceae</taxon>
        <taxon>Planctomicrobium</taxon>
    </lineage>
</organism>
<dbReference type="PANTHER" id="PTHR18901:SF38">
    <property type="entry name" value="PSEUDOURIDINE-5'-PHOSPHATASE"/>
    <property type="match status" value="1"/>
</dbReference>
<dbReference type="PRINTS" id="PR00413">
    <property type="entry name" value="HADHALOGNASE"/>
</dbReference>
<proteinExistence type="predicted"/>